<dbReference type="InParanoid" id="Q22GI0"/>
<name>Q22GI0_TETTS</name>
<keyword evidence="2" id="KW-0576">Peroxisome</keyword>
<sequence>MWLIGLLSALIYYIIKLKQSFKKESELKTLMLNNMTPKEFCQAVLQITEERKNYSLNIIRIVGDLIVAVQRNNIPEFLLHTRFNRGLVAFGGLLSSLISFYQFYSKNKKLIQQQK</sequence>
<keyword evidence="5" id="KW-0732">Signal</keyword>
<dbReference type="GO" id="GO:0016559">
    <property type="term" value="P:peroxisome fission"/>
    <property type="evidence" value="ECO:0007669"/>
    <property type="project" value="InterPro"/>
</dbReference>
<keyword evidence="7" id="KW-1185">Reference proteome</keyword>
<feature type="transmembrane region" description="Helical" evidence="4">
    <location>
        <begin position="86"/>
        <end position="104"/>
    </location>
</feature>
<dbReference type="HOGENOM" id="CLU_967905_0_0_1"/>
<accession>Q22GI0</accession>
<evidence type="ECO:0000256" key="3">
    <source>
        <dbReference type="ARBA" id="ARBA00046271"/>
    </source>
</evidence>
<comment type="subcellular location">
    <subcellularLocation>
        <location evidence="3">Peroxisome membrane</location>
    </subcellularLocation>
</comment>
<gene>
    <name evidence="6" type="ORF">TTHERM_00703430</name>
</gene>
<evidence type="ECO:0000256" key="5">
    <source>
        <dbReference type="SAM" id="SignalP"/>
    </source>
</evidence>
<keyword evidence="4" id="KW-1133">Transmembrane helix</keyword>
<dbReference type="AlphaFoldDB" id="Q22GI0"/>
<reference evidence="7" key="1">
    <citation type="journal article" date="2006" name="PLoS Biol.">
        <title>Macronuclear genome sequence of the ciliate Tetrahymena thermophila, a model eukaryote.</title>
        <authorList>
            <person name="Eisen J.A."/>
            <person name="Coyne R.S."/>
            <person name="Wu M."/>
            <person name="Wu D."/>
            <person name="Thiagarajan M."/>
            <person name="Wortman J.R."/>
            <person name="Badger J.H."/>
            <person name="Ren Q."/>
            <person name="Amedeo P."/>
            <person name="Jones K.M."/>
            <person name="Tallon L.J."/>
            <person name="Delcher A.L."/>
            <person name="Salzberg S.L."/>
            <person name="Silva J.C."/>
            <person name="Haas B.J."/>
            <person name="Majoros W.H."/>
            <person name="Farzad M."/>
            <person name="Carlton J.M."/>
            <person name="Smith R.K. Jr."/>
            <person name="Garg J."/>
            <person name="Pearlman R.E."/>
            <person name="Karrer K.M."/>
            <person name="Sun L."/>
            <person name="Manning G."/>
            <person name="Elde N.C."/>
            <person name="Turkewitz A.P."/>
            <person name="Asai D.J."/>
            <person name="Wilkes D.E."/>
            <person name="Wang Y."/>
            <person name="Cai H."/>
            <person name="Collins K."/>
            <person name="Stewart B.A."/>
            <person name="Lee S.R."/>
            <person name="Wilamowska K."/>
            <person name="Weinberg Z."/>
            <person name="Ruzzo W.L."/>
            <person name="Wloga D."/>
            <person name="Gaertig J."/>
            <person name="Frankel J."/>
            <person name="Tsao C.-C."/>
            <person name="Gorovsky M.A."/>
            <person name="Keeling P.J."/>
            <person name="Waller R.F."/>
            <person name="Patron N.J."/>
            <person name="Cherry J.M."/>
            <person name="Stover N.A."/>
            <person name="Krieger C.J."/>
            <person name="del Toro C."/>
            <person name="Ryder H.F."/>
            <person name="Williamson S.C."/>
            <person name="Barbeau R.A."/>
            <person name="Hamilton E.P."/>
            <person name="Orias E."/>
        </authorList>
    </citation>
    <scope>NUCLEOTIDE SEQUENCE [LARGE SCALE GENOMIC DNA]</scope>
    <source>
        <strain evidence="7">SB210</strain>
    </source>
</reference>
<proteinExistence type="predicted"/>
<dbReference type="Proteomes" id="UP000009168">
    <property type="component" value="Unassembled WGS sequence"/>
</dbReference>
<evidence type="ECO:0000256" key="2">
    <source>
        <dbReference type="ARBA" id="ARBA00023140"/>
    </source>
</evidence>
<feature type="chain" id="PRO_5004201121" evidence="5">
    <location>
        <begin position="21"/>
        <end position="115"/>
    </location>
</feature>
<dbReference type="GO" id="GO:0005778">
    <property type="term" value="C:peroxisomal membrane"/>
    <property type="evidence" value="ECO:0007669"/>
    <property type="project" value="UniProtKB-SubCell"/>
</dbReference>
<dbReference type="KEGG" id="tet:TTHERM_00703430"/>
<dbReference type="GeneID" id="7823589"/>
<evidence type="ECO:0000313" key="6">
    <source>
        <dbReference type="EMBL" id="EAR84351.3"/>
    </source>
</evidence>
<dbReference type="STRING" id="312017.Q22GI0"/>
<keyword evidence="4" id="KW-0812">Transmembrane</keyword>
<dbReference type="eggNOG" id="ENOG502RT0N">
    <property type="taxonomic scope" value="Eukaryota"/>
</dbReference>
<feature type="signal peptide" evidence="5">
    <location>
        <begin position="1"/>
        <end position="20"/>
    </location>
</feature>
<evidence type="ECO:0000313" key="7">
    <source>
        <dbReference type="Proteomes" id="UP000009168"/>
    </source>
</evidence>
<evidence type="ECO:0000256" key="4">
    <source>
        <dbReference type="SAM" id="Phobius"/>
    </source>
</evidence>
<dbReference type="EMBL" id="GG662460">
    <property type="protein sequence ID" value="EAR84351.3"/>
    <property type="molecule type" value="Genomic_DNA"/>
</dbReference>
<keyword evidence="1 4" id="KW-0472">Membrane</keyword>
<dbReference type="Pfam" id="PF05648">
    <property type="entry name" value="PEX11"/>
    <property type="match status" value="1"/>
</dbReference>
<organism evidence="6 7">
    <name type="scientific">Tetrahymena thermophila (strain SB210)</name>
    <dbReference type="NCBI Taxonomy" id="312017"/>
    <lineage>
        <taxon>Eukaryota</taxon>
        <taxon>Sar</taxon>
        <taxon>Alveolata</taxon>
        <taxon>Ciliophora</taxon>
        <taxon>Intramacronucleata</taxon>
        <taxon>Oligohymenophorea</taxon>
        <taxon>Hymenostomatida</taxon>
        <taxon>Tetrahymenina</taxon>
        <taxon>Tetrahymenidae</taxon>
        <taxon>Tetrahymena</taxon>
    </lineage>
</organism>
<dbReference type="OrthoDB" id="296401at2759"/>
<dbReference type="InterPro" id="IPR008733">
    <property type="entry name" value="PEX11"/>
</dbReference>
<dbReference type="RefSeq" id="XP_001032014.3">
    <property type="nucleotide sequence ID" value="XM_001032014.3"/>
</dbReference>
<evidence type="ECO:0000256" key="1">
    <source>
        <dbReference type="ARBA" id="ARBA00023136"/>
    </source>
</evidence>
<protein>
    <submittedName>
        <fullName evidence="6">Peroxisomal biogenesis factor 11</fullName>
    </submittedName>
</protein>